<dbReference type="InterPro" id="IPR001867">
    <property type="entry name" value="OmpR/PhoB-type_DNA-bd"/>
</dbReference>
<dbReference type="PANTHER" id="PTHR44943">
    <property type="entry name" value="CELLULOSE SYNTHASE OPERON PROTEIN C"/>
    <property type="match status" value="1"/>
</dbReference>
<evidence type="ECO:0000256" key="2">
    <source>
        <dbReference type="ARBA" id="ARBA00022803"/>
    </source>
</evidence>
<dbReference type="SMART" id="SM00028">
    <property type="entry name" value="TPR"/>
    <property type="match status" value="2"/>
</dbReference>
<keyword evidence="1" id="KW-0677">Repeat</keyword>
<dbReference type="Pfam" id="PF13432">
    <property type="entry name" value="TPR_16"/>
    <property type="match status" value="2"/>
</dbReference>
<accession>A0A1N6DBL7</accession>
<feature type="domain" description="OmpR/PhoB-type" evidence="6">
    <location>
        <begin position="1"/>
        <end position="87"/>
    </location>
</feature>
<dbReference type="EMBL" id="FSQW01000001">
    <property type="protein sequence ID" value="SIN68189.1"/>
    <property type="molecule type" value="Genomic_DNA"/>
</dbReference>
<dbReference type="STRING" id="1123272.SAMN02745824_1791"/>
<dbReference type="PANTHER" id="PTHR44943:SF5">
    <property type="entry name" value="BLL7697 PROTEIN"/>
    <property type="match status" value="1"/>
</dbReference>
<dbReference type="InterPro" id="IPR051685">
    <property type="entry name" value="Ycf3/AcsC/BcsC/TPR_MFPF"/>
</dbReference>
<gene>
    <name evidence="7" type="ORF">SAMN02745824_1791</name>
</gene>
<dbReference type="PROSITE" id="PS51755">
    <property type="entry name" value="OMPR_PHOB"/>
    <property type="match status" value="1"/>
</dbReference>
<reference evidence="8" key="1">
    <citation type="submission" date="2016-11" db="EMBL/GenBank/DDBJ databases">
        <authorList>
            <person name="Varghese N."/>
            <person name="Submissions S."/>
        </authorList>
    </citation>
    <scope>NUCLEOTIDE SEQUENCE [LARGE SCALE GENOMIC DNA]</scope>
    <source>
        <strain evidence="8">DSM 22363</strain>
    </source>
</reference>
<keyword evidence="2 4" id="KW-0802">TPR repeat</keyword>
<evidence type="ECO:0000259" key="6">
    <source>
        <dbReference type="PROSITE" id="PS51755"/>
    </source>
</evidence>
<proteinExistence type="predicted"/>
<evidence type="ECO:0000256" key="4">
    <source>
        <dbReference type="PROSITE-ProRule" id="PRU00339"/>
    </source>
</evidence>
<name>A0A1N6DBL7_9SPHN</name>
<dbReference type="Proteomes" id="UP000185192">
    <property type="component" value="Unassembled WGS sequence"/>
</dbReference>
<dbReference type="Gene3D" id="1.25.40.10">
    <property type="entry name" value="Tetratricopeptide repeat domain"/>
    <property type="match status" value="1"/>
</dbReference>
<dbReference type="GO" id="GO:0003677">
    <property type="term" value="F:DNA binding"/>
    <property type="evidence" value="ECO:0007669"/>
    <property type="project" value="UniProtKB-UniRule"/>
</dbReference>
<dbReference type="InterPro" id="IPR016032">
    <property type="entry name" value="Sig_transdc_resp-reg_C-effctor"/>
</dbReference>
<dbReference type="AlphaFoldDB" id="A0A1N6DBL7"/>
<dbReference type="GO" id="GO:0006355">
    <property type="term" value="P:regulation of DNA-templated transcription"/>
    <property type="evidence" value="ECO:0007669"/>
    <property type="project" value="InterPro"/>
</dbReference>
<dbReference type="InterPro" id="IPR011990">
    <property type="entry name" value="TPR-like_helical_dom_sf"/>
</dbReference>
<feature type="DNA-binding region" description="OmpR/PhoB-type" evidence="5">
    <location>
        <begin position="1"/>
        <end position="87"/>
    </location>
</feature>
<dbReference type="SUPFAM" id="SSF46894">
    <property type="entry name" value="C-terminal effector domain of the bipartite response regulators"/>
    <property type="match status" value="1"/>
</dbReference>
<dbReference type="Gene3D" id="1.10.10.10">
    <property type="entry name" value="Winged helix-like DNA-binding domain superfamily/Winged helix DNA-binding domain"/>
    <property type="match status" value="1"/>
</dbReference>
<dbReference type="PROSITE" id="PS50005">
    <property type="entry name" value="TPR"/>
    <property type="match status" value="1"/>
</dbReference>
<feature type="repeat" description="TPR" evidence="4">
    <location>
        <begin position="328"/>
        <end position="361"/>
    </location>
</feature>
<protein>
    <submittedName>
        <fullName evidence="7">TolB amino-terminal domain-containing protein</fullName>
    </submittedName>
</protein>
<keyword evidence="3 5" id="KW-0238">DNA-binding</keyword>
<evidence type="ECO:0000256" key="3">
    <source>
        <dbReference type="ARBA" id="ARBA00023125"/>
    </source>
</evidence>
<dbReference type="SUPFAM" id="SSF48452">
    <property type="entry name" value="TPR-like"/>
    <property type="match status" value="1"/>
</dbReference>
<evidence type="ECO:0000256" key="1">
    <source>
        <dbReference type="ARBA" id="ARBA00022737"/>
    </source>
</evidence>
<dbReference type="OrthoDB" id="105971at2"/>
<sequence>MPARNVIARGDKRISLEPKVMAVLECLRERQGEVVERITLLDEIWNDDEAADDSLTRAISLLRKAFSSLDNNSYIETIPKKGYRLKPALSRPGGPSRATSPVRSIAVLPFVDLSPENSQGHFADGMTEEILNTLTHMPKVAVVGRTSSFAVDTDRKTAQQIGAALNVDYLLEGSLRTSDNRLRITARLVQSTDGHQLWSETYDGDIGDIFNFQDRIARSISNELARILGLANTTLPATRFTRNPEAYALFLQGRELVHQLNGQTTIPSGIHLLEKAITVDPEFTDAYAWLALAHFILPEFSRTPTWQMHFDLSGKALDRALALDPNSSMALLVKALRLAYRGELDKSLIVYEQAVTLDPNNVETMAGFGLGLMSIGLHEQARPYWERIIEQDPLCGIWHTTYGGLLLSAGEFEKAEAAFRRSFELGFGAAAFGVSHRMAERGEADAAIEFMEANFDGLAPIEQAELRWSPVRRLVYQAYLKKSRFAKMIVRAALKSRLNDRKAQPTAASTIGFLFLGDPESYMRNILEKPNSYIGYTVARIWEPTAESESIRTHKDFRSFAERLGLPRAWNKYGWPESVSPWISQAPELRNDMPGRGHLVGV</sequence>
<evidence type="ECO:0000313" key="7">
    <source>
        <dbReference type="EMBL" id="SIN68189.1"/>
    </source>
</evidence>
<dbReference type="GO" id="GO:0000160">
    <property type="term" value="P:phosphorelay signal transduction system"/>
    <property type="evidence" value="ECO:0007669"/>
    <property type="project" value="InterPro"/>
</dbReference>
<dbReference type="SMART" id="SM00862">
    <property type="entry name" value="Trans_reg_C"/>
    <property type="match status" value="1"/>
</dbReference>
<dbReference type="Gene3D" id="3.40.50.10070">
    <property type="entry name" value="TolB, N-terminal domain"/>
    <property type="match status" value="1"/>
</dbReference>
<dbReference type="CDD" id="cd00383">
    <property type="entry name" value="trans_reg_C"/>
    <property type="match status" value="1"/>
</dbReference>
<evidence type="ECO:0000256" key="5">
    <source>
        <dbReference type="PROSITE-ProRule" id="PRU01091"/>
    </source>
</evidence>
<evidence type="ECO:0000313" key="8">
    <source>
        <dbReference type="Proteomes" id="UP000185192"/>
    </source>
</evidence>
<dbReference type="Pfam" id="PF00486">
    <property type="entry name" value="Trans_reg_C"/>
    <property type="match status" value="1"/>
</dbReference>
<organism evidence="7 8">
    <name type="scientific">Parasphingorhabdus marina DSM 22363</name>
    <dbReference type="NCBI Taxonomy" id="1123272"/>
    <lineage>
        <taxon>Bacteria</taxon>
        <taxon>Pseudomonadati</taxon>
        <taxon>Pseudomonadota</taxon>
        <taxon>Alphaproteobacteria</taxon>
        <taxon>Sphingomonadales</taxon>
        <taxon>Sphingomonadaceae</taxon>
        <taxon>Parasphingorhabdus</taxon>
    </lineage>
</organism>
<dbReference type="InterPro" id="IPR036388">
    <property type="entry name" value="WH-like_DNA-bd_sf"/>
</dbReference>
<dbReference type="InterPro" id="IPR019734">
    <property type="entry name" value="TPR_rpt"/>
</dbReference>
<keyword evidence="8" id="KW-1185">Reference proteome</keyword>